<name>A0A1I8FAZ0_9PLAT</name>
<feature type="region of interest" description="Disordered" evidence="1">
    <location>
        <begin position="17"/>
        <end position="38"/>
    </location>
</feature>
<reference evidence="3" key="1">
    <citation type="submission" date="2016-11" db="UniProtKB">
        <authorList>
            <consortium name="WormBaseParasite"/>
        </authorList>
    </citation>
    <scope>IDENTIFICATION</scope>
</reference>
<protein>
    <submittedName>
        <fullName evidence="3">Kinesin motor domain-containing protein</fullName>
    </submittedName>
</protein>
<evidence type="ECO:0000313" key="2">
    <source>
        <dbReference type="Proteomes" id="UP000095280"/>
    </source>
</evidence>
<organism evidence="2 3">
    <name type="scientific">Macrostomum lignano</name>
    <dbReference type="NCBI Taxonomy" id="282301"/>
    <lineage>
        <taxon>Eukaryota</taxon>
        <taxon>Metazoa</taxon>
        <taxon>Spiralia</taxon>
        <taxon>Lophotrochozoa</taxon>
        <taxon>Platyhelminthes</taxon>
        <taxon>Rhabditophora</taxon>
        <taxon>Macrostomorpha</taxon>
        <taxon>Macrostomida</taxon>
        <taxon>Macrostomidae</taxon>
        <taxon>Macrostomum</taxon>
    </lineage>
</organism>
<accession>A0A1I8FAZ0</accession>
<dbReference type="WBParaSite" id="maker-unitig_27377-snap-gene-0.2-mRNA-1">
    <property type="protein sequence ID" value="maker-unitig_27377-snap-gene-0.2-mRNA-1"/>
    <property type="gene ID" value="maker-unitig_27377-snap-gene-0.2"/>
</dbReference>
<dbReference type="Proteomes" id="UP000095280">
    <property type="component" value="Unplaced"/>
</dbReference>
<dbReference type="AlphaFoldDB" id="A0A1I8FAZ0"/>
<feature type="compositionally biased region" description="Polar residues" evidence="1">
    <location>
        <begin position="22"/>
        <end position="38"/>
    </location>
</feature>
<evidence type="ECO:0000313" key="3">
    <source>
        <dbReference type="WBParaSite" id="maker-unitig_27377-snap-gene-0.2-mRNA-1"/>
    </source>
</evidence>
<keyword evidence="2" id="KW-1185">Reference proteome</keyword>
<sequence length="355" mass="39742">SESVLEASDEAAVQARYAVVSHPQSRQPEQRRSSPTSTVCDNEVVVSLTWQRGDLATFSDCLSTLSNADCSAEGREVRQNAVLLLVTPRNRADDRRSVCSSWMRGCRTRELLRRRNSANLSAASAESSAFLKDTNCCASGPFSHESMTNKLTTHFQPLPPECKLINKQYLKLDSKQTAPLMRHPQAAQDYKDFSQTAATSAATPGLYLSARGATSSAACRLLLGSWERSSYSEEQPNNRIARSTLENLQDEDTQHQQHQQQRLRLRHQTQQAAQHAPSNSTDSECFTEFSPAYCDHCRCHGCASPSNKDPVDVDSLRLVRDQTAQLRRDFQSLREGHKDNVRAMNDMFQENMQSI</sequence>
<proteinExistence type="predicted"/>
<evidence type="ECO:0000256" key="1">
    <source>
        <dbReference type="SAM" id="MobiDB-lite"/>
    </source>
</evidence>